<keyword evidence="2 7" id="KW-0820">tRNA-binding</keyword>
<comment type="caution">
    <text evidence="10">The sequence shown here is derived from an EMBL/GenBank/DDBJ whole genome shotgun (WGS) entry which is preliminary data.</text>
</comment>
<feature type="binding site" evidence="7">
    <location>
        <position position="66"/>
    </location>
    <ligand>
        <name>tRNA</name>
        <dbReference type="ChEBI" id="CHEBI:17843"/>
    </ligand>
</feature>
<dbReference type="InterPro" id="IPR001328">
    <property type="entry name" value="Pept_tRNA_hydro"/>
</dbReference>
<evidence type="ECO:0000256" key="1">
    <source>
        <dbReference type="ARBA" id="ARBA00013260"/>
    </source>
</evidence>
<dbReference type="InterPro" id="IPR036416">
    <property type="entry name" value="Pept_tRNA_hydro_sf"/>
</dbReference>
<evidence type="ECO:0000256" key="2">
    <source>
        <dbReference type="ARBA" id="ARBA00022555"/>
    </source>
</evidence>
<evidence type="ECO:0000313" key="11">
    <source>
        <dbReference type="Proteomes" id="UP000657421"/>
    </source>
</evidence>
<dbReference type="PANTHER" id="PTHR17224:SF1">
    <property type="entry name" value="PEPTIDYL-TRNA HYDROLASE"/>
    <property type="match status" value="1"/>
</dbReference>
<dbReference type="EMBL" id="JACRSZ010000001">
    <property type="protein sequence ID" value="MBC8572129.1"/>
    <property type="molecule type" value="Genomic_DNA"/>
</dbReference>
<dbReference type="EC" id="3.1.1.29" evidence="1 7"/>
<feature type="active site" description="Proton acceptor" evidence="7">
    <location>
        <position position="19"/>
    </location>
</feature>
<dbReference type="RefSeq" id="WP_249307090.1">
    <property type="nucleotide sequence ID" value="NZ_JACRSZ010000001.1"/>
</dbReference>
<evidence type="ECO:0000256" key="7">
    <source>
        <dbReference type="HAMAP-Rule" id="MF_00083"/>
    </source>
</evidence>
<feature type="site" description="Discriminates between blocked and unblocked aminoacyl-tRNA" evidence="7">
    <location>
        <position position="9"/>
    </location>
</feature>
<name>A0ABR7N701_9FIRM</name>
<dbReference type="NCBIfam" id="TIGR00447">
    <property type="entry name" value="pth"/>
    <property type="match status" value="1"/>
</dbReference>
<evidence type="ECO:0000256" key="4">
    <source>
        <dbReference type="ARBA" id="ARBA00022884"/>
    </source>
</evidence>
<comment type="subunit">
    <text evidence="7">Monomer.</text>
</comment>
<reference evidence="10 11" key="1">
    <citation type="submission" date="2020-08" db="EMBL/GenBank/DDBJ databases">
        <title>Genome public.</title>
        <authorList>
            <person name="Liu C."/>
            <person name="Sun Q."/>
        </authorList>
    </citation>
    <scope>NUCLEOTIDE SEQUENCE [LARGE SCALE GENOMIC DNA]</scope>
    <source>
        <strain evidence="10 11">NSJ-46</strain>
    </source>
</reference>
<evidence type="ECO:0000256" key="3">
    <source>
        <dbReference type="ARBA" id="ARBA00022801"/>
    </source>
</evidence>
<feature type="binding site" evidence="7">
    <location>
        <position position="113"/>
    </location>
    <ligand>
        <name>tRNA</name>
        <dbReference type="ChEBI" id="CHEBI:17843"/>
    </ligand>
</feature>
<keyword evidence="11" id="KW-1185">Reference proteome</keyword>
<evidence type="ECO:0000313" key="10">
    <source>
        <dbReference type="EMBL" id="MBC8572129.1"/>
    </source>
</evidence>
<dbReference type="PROSITE" id="PS01196">
    <property type="entry name" value="PEPT_TRNA_HYDROL_2"/>
    <property type="match status" value="1"/>
</dbReference>
<comment type="catalytic activity">
    <reaction evidence="7 8">
        <text>an N-acyl-L-alpha-aminoacyl-tRNA + H2O = an N-acyl-L-amino acid + a tRNA + H(+)</text>
        <dbReference type="Rhea" id="RHEA:54448"/>
        <dbReference type="Rhea" id="RHEA-COMP:10123"/>
        <dbReference type="Rhea" id="RHEA-COMP:13883"/>
        <dbReference type="ChEBI" id="CHEBI:15377"/>
        <dbReference type="ChEBI" id="CHEBI:15378"/>
        <dbReference type="ChEBI" id="CHEBI:59874"/>
        <dbReference type="ChEBI" id="CHEBI:78442"/>
        <dbReference type="ChEBI" id="CHEBI:138191"/>
        <dbReference type="EC" id="3.1.1.29"/>
    </reaction>
</comment>
<dbReference type="Pfam" id="PF01195">
    <property type="entry name" value="Pept_tRNA_hydro"/>
    <property type="match status" value="1"/>
</dbReference>
<dbReference type="CDD" id="cd00462">
    <property type="entry name" value="PTH"/>
    <property type="match status" value="1"/>
</dbReference>
<comment type="function">
    <text evidence="7">Catalyzes the release of premature peptidyl moieties from peptidyl-tRNA molecules trapped in stalled 50S ribosomal subunits, and thus maintains levels of free tRNAs and 50S ribosomes.</text>
</comment>
<evidence type="ECO:0000256" key="6">
    <source>
        <dbReference type="ARBA" id="ARBA00050038"/>
    </source>
</evidence>
<sequence>MFIIAGLGNPGREYAHTRHNVGFDTIDVLADMYRIDVDTKKHKALIGKGIIEGQKVILAKPQTYMNLSGESIRELVDFYKIDETSELIIIYDDISLNPGQLRIRLKGSAGGHNGIKSIIQHLGGQEFLRIKVGVGEKPVGYDLADYVLGHFTGDDKLEIEDAKDRAAKAAAMMVGGEIEKAMNEYNRKV</sequence>
<proteinExistence type="inferred from homology"/>
<feature type="binding site" evidence="7">
    <location>
        <position position="14"/>
    </location>
    <ligand>
        <name>tRNA</name>
        <dbReference type="ChEBI" id="CHEBI:17843"/>
    </ligand>
</feature>
<dbReference type="Gene3D" id="3.40.50.1470">
    <property type="entry name" value="Peptidyl-tRNA hydrolase"/>
    <property type="match status" value="1"/>
</dbReference>
<dbReference type="PANTHER" id="PTHR17224">
    <property type="entry name" value="PEPTIDYL-TRNA HYDROLASE"/>
    <property type="match status" value="1"/>
</dbReference>
<comment type="similarity">
    <text evidence="5 7 9">Belongs to the PTH family.</text>
</comment>
<gene>
    <name evidence="7" type="primary">pth</name>
    <name evidence="10" type="ORF">H8716_03350</name>
</gene>
<dbReference type="PROSITE" id="PS01195">
    <property type="entry name" value="PEPT_TRNA_HYDROL_1"/>
    <property type="match status" value="1"/>
</dbReference>
<dbReference type="SUPFAM" id="SSF53178">
    <property type="entry name" value="Peptidyl-tRNA hydrolase-like"/>
    <property type="match status" value="1"/>
</dbReference>
<evidence type="ECO:0000256" key="5">
    <source>
        <dbReference type="ARBA" id="ARBA00038063"/>
    </source>
</evidence>
<comment type="function">
    <text evidence="7">Hydrolyzes ribosome-free peptidyl-tRNAs (with 1 or more amino acids incorporated), which drop off the ribosome during protein synthesis, or as a result of ribosome stalling.</text>
</comment>
<organism evidence="10 11">
    <name type="scientific">Jingyaoa shaoxingensis</name>
    <dbReference type="NCBI Taxonomy" id="2763671"/>
    <lineage>
        <taxon>Bacteria</taxon>
        <taxon>Bacillati</taxon>
        <taxon>Bacillota</taxon>
        <taxon>Clostridia</taxon>
        <taxon>Lachnospirales</taxon>
        <taxon>Lachnospiraceae</taxon>
        <taxon>Jingyaoa</taxon>
    </lineage>
</organism>
<evidence type="ECO:0000256" key="8">
    <source>
        <dbReference type="RuleBase" id="RU000673"/>
    </source>
</evidence>
<dbReference type="GO" id="GO:0004045">
    <property type="term" value="F:peptidyl-tRNA hydrolase activity"/>
    <property type="evidence" value="ECO:0007669"/>
    <property type="project" value="UniProtKB-EC"/>
</dbReference>
<keyword evidence="3 7" id="KW-0378">Hydrolase</keyword>
<feature type="site" description="Stabilizes the basic form of H active site to accept a proton" evidence="7">
    <location>
        <position position="92"/>
    </location>
</feature>
<dbReference type="InterPro" id="IPR018171">
    <property type="entry name" value="Pept_tRNA_hydro_CS"/>
</dbReference>
<evidence type="ECO:0000256" key="9">
    <source>
        <dbReference type="RuleBase" id="RU004320"/>
    </source>
</evidence>
<accession>A0ABR7N701</accession>
<comment type="subcellular location">
    <subcellularLocation>
        <location evidence="7">Cytoplasm</location>
    </subcellularLocation>
</comment>
<keyword evidence="7" id="KW-0963">Cytoplasm</keyword>
<protein>
    <recommendedName>
        <fullName evidence="6 7">Peptidyl-tRNA hydrolase</fullName>
        <shortName evidence="7">Pth</shortName>
        <ecNumber evidence="1 7">3.1.1.29</ecNumber>
    </recommendedName>
</protein>
<feature type="binding site" evidence="7">
    <location>
        <position position="64"/>
    </location>
    <ligand>
        <name>tRNA</name>
        <dbReference type="ChEBI" id="CHEBI:17843"/>
    </ligand>
</feature>
<dbReference type="Proteomes" id="UP000657421">
    <property type="component" value="Unassembled WGS sequence"/>
</dbReference>
<dbReference type="HAMAP" id="MF_00083">
    <property type="entry name" value="Pept_tRNA_hydro_bact"/>
    <property type="match status" value="1"/>
</dbReference>
<keyword evidence="4 7" id="KW-0694">RNA-binding</keyword>